<keyword evidence="2" id="KW-1185">Reference proteome</keyword>
<dbReference type="EMBL" id="KN880830">
    <property type="protein sequence ID" value="KIY62056.1"/>
    <property type="molecule type" value="Genomic_DNA"/>
</dbReference>
<accession>A0A0D7AXQ5</accession>
<gene>
    <name evidence="1" type="ORF">CYLTODRAFT_494900</name>
</gene>
<sequence length="203" mass="23112">MVFAKKKNGRPRDHGTAKECREATRLRKAAWEAKNVDARCAKRRARAAGNSCFLARSLSWFGINCTVNEMFQDTCFTYPLPADVRQAALFQQIKNLYLHIIHAFDDAPADWFSNTSQVLLRSRGAILQDHILFLQSVLRELQPYCRAMDITYDTFCILFAKEDIWGRDATHMAESTHALASNLRTLLDAWDNGTLKQVLLLGS</sequence>
<dbReference type="AlphaFoldDB" id="A0A0D7AXQ5"/>
<evidence type="ECO:0000313" key="1">
    <source>
        <dbReference type="EMBL" id="KIY62056.1"/>
    </source>
</evidence>
<protein>
    <submittedName>
        <fullName evidence="1">Uncharacterized protein</fullName>
    </submittedName>
</protein>
<dbReference type="Proteomes" id="UP000054007">
    <property type="component" value="Unassembled WGS sequence"/>
</dbReference>
<organism evidence="1 2">
    <name type="scientific">Cylindrobasidium torrendii FP15055 ss-10</name>
    <dbReference type="NCBI Taxonomy" id="1314674"/>
    <lineage>
        <taxon>Eukaryota</taxon>
        <taxon>Fungi</taxon>
        <taxon>Dikarya</taxon>
        <taxon>Basidiomycota</taxon>
        <taxon>Agaricomycotina</taxon>
        <taxon>Agaricomycetes</taxon>
        <taxon>Agaricomycetidae</taxon>
        <taxon>Agaricales</taxon>
        <taxon>Marasmiineae</taxon>
        <taxon>Physalacriaceae</taxon>
        <taxon>Cylindrobasidium</taxon>
    </lineage>
</organism>
<proteinExistence type="predicted"/>
<evidence type="ECO:0000313" key="2">
    <source>
        <dbReference type="Proteomes" id="UP000054007"/>
    </source>
</evidence>
<name>A0A0D7AXQ5_9AGAR</name>
<reference evidence="1 2" key="1">
    <citation type="journal article" date="2015" name="Fungal Genet. Biol.">
        <title>Evolution of novel wood decay mechanisms in Agaricales revealed by the genome sequences of Fistulina hepatica and Cylindrobasidium torrendii.</title>
        <authorList>
            <person name="Floudas D."/>
            <person name="Held B.W."/>
            <person name="Riley R."/>
            <person name="Nagy L.G."/>
            <person name="Koehler G."/>
            <person name="Ransdell A.S."/>
            <person name="Younus H."/>
            <person name="Chow J."/>
            <person name="Chiniquy J."/>
            <person name="Lipzen A."/>
            <person name="Tritt A."/>
            <person name="Sun H."/>
            <person name="Haridas S."/>
            <person name="LaButti K."/>
            <person name="Ohm R.A."/>
            <person name="Kues U."/>
            <person name="Blanchette R.A."/>
            <person name="Grigoriev I.V."/>
            <person name="Minto R.E."/>
            <person name="Hibbett D.S."/>
        </authorList>
    </citation>
    <scope>NUCLEOTIDE SEQUENCE [LARGE SCALE GENOMIC DNA]</scope>
    <source>
        <strain evidence="1 2">FP15055 ss-10</strain>
    </source>
</reference>